<keyword evidence="9" id="KW-0411">Iron-sulfur</keyword>
<dbReference type="GO" id="GO:0008987">
    <property type="term" value="F:quinolinate synthetase A activity"/>
    <property type="evidence" value="ECO:0007669"/>
    <property type="project" value="InterPro"/>
</dbReference>
<comment type="pathway">
    <text evidence="2">Cofactor biosynthesis; NAD(+) biosynthesis; quinolinate from iminoaspartate: step 1/1.</text>
</comment>
<dbReference type="GO" id="GO:0009435">
    <property type="term" value="P:NAD+ biosynthetic process"/>
    <property type="evidence" value="ECO:0007669"/>
    <property type="project" value="UniProtKB-UniPathway"/>
</dbReference>
<evidence type="ECO:0000256" key="5">
    <source>
        <dbReference type="ARBA" id="ARBA00022642"/>
    </source>
</evidence>
<keyword evidence="6" id="KW-0808">Transferase</keyword>
<dbReference type="InterPro" id="IPR036094">
    <property type="entry name" value="NadA_sf"/>
</dbReference>
<dbReference type="FunFam" id="3.40.50.10800:FF:000008">
    <property type="entry name" value="Quinolinate synthase chloroplastic"/>
    <property type="match status" value="1"/>
</dbReference>
<organism evidence="10">
    <name type="scientific">Zea mays</name>
    <name type="common">Maize</name>
    <dbReference type="NCBI Taxonomy" id="4577"/>
    <lineage>
        <taxon>Eukaryota</taxon>
        <taxon>Viridiplantae</taxon>
        <taxon>Streptophyta</taxon>
        <taxon>Embryophyta</taxon>
        <taxon>Tracheophyta</taxon>
        <taxon>Spermatophyta</taxon>
        <taxon>Magnoliopsida</taxon>
        <taxon>Liliopsida</taxon>
        <taxon>Poales</taxon>
        <taxon>Poaceae</taxon>
        <taxon>PACMAD clade</taxon>
        <taxon>Panicoideae</taxon>
        <taxon>Andropogonodae</taxon>
        <taxon>Andropogoneae</taxon>
        <taxon>Tripsacinae</taxon>
        <taxon>Zea</taxon>
    </lineage>
</organism>
<dbReference type="PANTHER" id="PTHR30573">
    <property type="entry name" value="QUINOLINATE SYNTHETASE A"/>
    <property type="match status" value="1"/>
</dbReference>
<evidence type="ECO:0000256" key="4">
    <source>
        <dbReference type="ARBA" id="ARBA00022485"/>
    </source>
</evidence>
<keyword evidence="4" id="KW-0004">4Fe-4S</keyword>
<name>A0A1D6MTY0_MAIZE</name>
<gene>
    <name evidence="10" type="ORF">ZEAMMB73_Zm00001d041077</name>
</gene>
<dbReference type="UniPathway" id="UPA00253">
    <property type="reaction ID" value="UER00327"/>
</dbReference>
<accession>A0A1D6MTY0</accession>
<evidence type="ECO:0000313" key="10">
    <source>
        <dbReference type="EMBL" id="ONM32344.1"/>
    </source>
</evidence>
<feature type="non-terminal residue" evidence="10">
    <location>
        <position position="206"/>
    </location>
</feature>
<dbReference type="SMR" id="A0A1D6MTY0"/>
<evidence type="ECO:0000256" key="2">
    <source>
        <dbReference type="ARBA" id="ARBA00005065"/>
    </source>
</evidence>
<comment type="cofactor">
    <cofactor evidence="1">
        <name>[4Fe-4S] cluster</name>
        <dbReference type="ChEBI" id="CHEBI:49883"/>
    </cofactor>
</comment>
<dbReference type="ExpressionAtlas" id="A0A1D6MTY0">
    <property type="expression patterns" value="baseline and differential"/>
</dbReference>
<dbReference type="STRING" id="4577.A0A1D6MTY0"/>
<evidence type="ECO:0000256" key="6">
    <source>
        <dbReference type="ARBA" id="ARBA00022679"/>
    </source>
</evidence>
<keyword evidence="7" id="KW-0479">Metal-binding</keyword>
<sequence>MDPEVQGILTAAKKQWPHIQISDSLIMADSAVKMAEAGCDYITVLGVDFMSENVRAVLDQAGFNKVVVYRMSSEQIGCSLADAASSCEYTHFLREASRCYPSLHVIYINTSLETKAHAHELVPTITCTSSNVVPTILQAFAQIPNLNVWYGPDSYMGANIADLFQRMATMSDEEIAKIHPDHNRKSLSSLLPRLHYYQVVILFLTC</sequence>
<proteinExistence type="predicted"/>
<evidence type="ECO:0000256" key="3">
    <source>
        <dbReference type="ARBA" id="ARBA00012669"/>
    </source>
</evidence>
<dbReference type="Gene3D" id="3.40.50.10800">
    <property type="entry name" value="NadA-like"/>
    <property type="match status" value="1"/>
</dbReference>
<dbReference type="Pfam" id="PF02445">
    <property type="entry name" value="NadA"/>
    <property type="match status" value="1"/>
</dbReference>
<evidence type="ECO:0000256" key="1">
    <source>
        <dbReference type="ARBA" id="ARBA00001966"/>
    </source>
</evidence>
<dbReference type="AlphaFoldDB" id="A0A1D6MTY0"/>
<dbReference type="InterPro" id="IPR003473">
    <property type="entry name" value="NadA"/>
</dbReference>
<dbReference type="EMBL" id="CM007649">
    <property type="protein sequence ID" value="ONM32344.1"/>
    <property type="molecule type" value="Genomic_DNA"/>
</dbReference>
<evidence type="ECO:0000256" key="8">
    <source>
        <dbReference type="ARBA" id="ARBA00023004"/>
    </source>
</evidence>
<dbReference type="GO" id="GO:0046872">
    <property type="term" value="F:metal ion binding"/>
    <property type="evidence" value="ECO:0007669"/>
    <property type="project" value="UniProtKB-KW"/>
</dbReference>
<dbReference type="GO" id="GO:0051539">
    <property type="term" value="F:4 iron, 4 sulfur cluster binding"/>
    <property type="evidence" value="ECO:0007669"/>
    <property type="project" value="UniProtKB-KW"/>
</dbReference>
<evidence type="ECO:0000256" key="7">
    <source>
        <dbReference type="ARBA" id="ARBA00022723"/>
    </source>
</evidence>
<keyword evidence="5" id="KW-0662">Pyridine nucleotide biosynthesis</keyword>
<evidence type="ECO:0000256" key="9">
    <source>
        <dbReference type="ARBA" id="ARBA00023014"/>
    </source>
</evidence>
<reference evidence="10" key="1">
    <citation type="submission" date="2015-12" db="EMBL/GenBank/DDBJ databases">
        <title>Update maize B73 reference genome by single molecule sequencing technologies.</title>
        <authorList>
            <consortium name="Maize Genome Sequencing Project"/>
            <person name="Ware D."/>
        </authorList>
    </citation>
    <scope>NUCLEOTIDE SEQUENCE [LARGE SCALE GENOMIC DNA]</scope>
    <source>
        <tissue evidence="10">Seedling</tissue>
    </source>
</reference>
<protein>
    <recommendedName>
        <fullName evidence="3">quinolinate synthase</fullName>
        <ecNumber evidence="3">2.5.1.72</ecNumber>
    </recommendedName>
</protein>
<keyword evidence="8" id="KW-0408">Iron</keyword>
<dbReference type="InParanoid" id="A0A1D6MTY0"/>
<dbReference type="PANTHER" id="PTHR30573:SF0">
    <property type="entry name" value="QUINOLINATE SYNTHASE, CHLOROPLASTIC"/>
    <property type="match status" value="1"/>
</dbReference>
<dbReference type="SUPFAM" id="SSF142754">
    <property type="entry name" value="NadA-like"/>
    <property type="match status" value="1"/>
</dbReference>
<dbReference type="EC" id="2.5.1.72" evidence="3"/>